<comment type="similarity">
    <text evidence="1">Belongs to the glycosyl hydrolase 2 family.</text>
</comment>
<evidence type="ECO:0000256" key="3">
    <source>
        <dbReference type="ARBA" id="ARBA00023295"/>
    </source>
</evidence>
<comment type="caution">
    <text evidence="9">The sequence shown here is derived from an EMBL/GenBank/DDBJ whole genome shotgun (WGS) entry which is preliminary data.</text>
</comment>
<dbReference type="SUPFAM" id="SSF49303">
    <property type="entry name" value="beta-Galactosidase/glucuronidase domain"/>
    <property type="match status" value="1"/>
</dbReference>
<dbReference type="InterPro" id="IPR032311">
    <property type="entry name" value="DUF4982"/>
</dbReference>
<feature type="domain" description="Glycoside hydrolase family 2 catalytic" evidence="5">
    <location>
        <begin position="317"/>
        <end position="452"/>
    </location>
</feature>
<feature type="domain" description="Glycoside hydrolase family 2 immunoglobulin-like beta-sandwich" evidence="4">
    <location>
        <begin position="209"/>
        <end position="311"/>
    </location>
</feature>
<dbReference type="InterPro" id="IPR006103">
    <property type="entry name" value="Glyco_hydro_2_cat"/>
</dbReference>
<evidence type="ECO:0000313" key="10">
    <source>
        <dbReference type="Proteomes" id="UP000698924"/>
    </source>
</evidence>
<dbReference type="InterPro" id="IPR006104">
    <property type="entry name" value="Glyco_hydro_2_N"/>
</dbReference>
<dbReference type="Gene3D" id="2.60.40.10">
    <property type="entry name" value="Immunoglobulins"/>
    <property type="match status" value="3"/>
</dbReference>
<keyword evidence="10" id="KW-1185">Reference proteome</keyword>
<sequence>MYRLFGIFLIGLFGCLLPAVGQDVRGKYNFNAEWLLHVGDDPQAREVRFDDQGWKQVTLPRPFNEDEAFRLSIEQLTDTVVWYRKHFRLPVDSRGKKVFVEFEGVRQGADFYVNGHYLGLHENGAMAVGFDLTPYIRYGGDNVMAVRVDNNWNYRERATNTKYQWSDRNFNANYGGIPKNVWLHVTDKLYQTLPLYSNLKTTGVYIYAEDIRVKSRKAVIHAESEVRNEYGRAKEVSYRAELIDCDGRLLKTFESASVVVKPGEQTVLKASSEVDGLHFWSWGYGYLYVVKTSLWVDGEKVDEVSTRTGFRKTRFGKGMIWLNDRVIQVKGFAQRTSNEWPGVGMSVPAWLSDYSNGLMVEGNANLVRWMHITPWKQDIESCDRVGLMQAMPAGDAEKDRQGRQWEQRVELMRDAIIYNRNNPSIIFYECGNESISREHMLEMKALRDQYDPHGGRAIGSREMLDIREAEYGGEMLYINKSSHHPMWAMEYCRDEGLRKYWDEYSYPYHKNGAGNDSFRSAMTNTVQKKVDARAYNHNQDSFTIENIIRWFDYWRERPGTGDRVSSGGVKIIFSDTNTHYRGVENYRRSGVTDPMRIPKDPFFAHQVMWDGWVDIENPRIHIVGHWNYNDTVVKPVYVVSNTEQVELFLNGKSLGRGEQKYRFLYTFDRVAFEPGKLEAVGYDENGKECCRAQLQTAGRPEQIKLSVIQNPKGWKADGADMVLLQVEVTDKDGLRCPLANNKIHFELEGPAEWRGGIAQGPDNYILSKDLPVECGINRALIRSLVQAGTVRIKAVADGLKPAEIQLTTLPVEVEQGLSRYIPGDELEGRLTRGETPLTPSYVVTKVDAGILSATAGANADKAGNSFDDNELSEWSNDGRLQTAWITYRLERAARIDEICMKLTGWRMRSYPLEIYAGKELIWSGETEKSLGYVHLNVKPVLTDEITIRLKGASKEGDEFGQIVEVAAPAAGELDLFKAKNGDKTNHELRIVEIEFKENLRQ</sequence>
<dbReference type="Pfam" id="PF16355">
    <property type="entry name" value="DUF4982"/>
    <property type="match status" value="1"/>
</dbReference>
<dbReference type="Pfam" id="PF18565">
    <property type="entry name" value="Glyco_hydro2_C5"/>
    <property type="match status" value="1"/>
</dbReference>
<dbReference type="InterPro" id="IPR017853">
    <property type="entry name" value="GH"/>
</dbReference>
<dbReference type="Pfam" id="PF00703">
    <property type="entry name" value="Glyco_hydro_2"/>
    <property type="match status" value="1"/>
</dbReference>
<keyword evidence="3" id="KW-0326">Glycosidase</keyword>
<dbReference type="Pfam" id="PF02836">
    <property type="entry name" value="Glyco_hydro_2_C"/>
    <property type="match status" value="1"/>
</dbReference>
<evidence type="ECO:0000259" key="5">
    <source>
        <dbReference type="Pfam" id="PF02836"/>
    </source>
</evidence>
<feature type="domain" description="DUF4982" evidence="7">
    <location>
        <begin position="633"/>
        <end position="689"/>
    </location>
</feature>
<dbReference type="InterPro" id="IPR036156">
    <property type="entry name" value="Beta-gal/glucu_dom_sf"/>
</dbReference>
<evidence type="ECO:0000256" key="2">
    <source>
        <dbReference type="ARBA" id="ARBA00022801"/>
    </source>
</evidence>
<evidence type="ECO:0000313" key="9">
    <source>
        <dbReference type="EMBL" id="MBM6857161.1"/>
    </source>
</evidence>
<gene>
    <name evidence="9" type="ORF">H6D15_06025</name>
</gene>
<proteinExistence type="inferred from homology"/>
<evidence type="ECO:0000259" key="6">
    <source>
        <dbReference type="Pfam" id="PF02837"/>
    </source>
</evidence>
<feature type="domain" description="Glycoside hydrolase family 2" evidence="8">
    <location>
        <begin position="707"/>
        <end position="805"/>
    </location>
</feature>
<dbReference type="InterPro" id="IPR008979">
    <property type="entry name" value="Galactose-bd-like_sf"/>
</dbReference>
<dbReference type="AlphaFoldDB" id="A0AA41D8C4"/>
<dbReference type="Pfam" id="PF02837">
    <property type="entry name" value="Glyco_hydro_2_N"/>
    <property type="match status" value="1"/>
</dbReference>
<protein>
    <submittedName>
        <fullName evidence="9">Glycoside hydrolase family 2 protein</fullName>
    </submittedName>
</protein>
<dbReference type="PANTHER" id="PTHR42732">
    <property type="entry name" value="BETA-GALACTOSIDASE"/>
    <property type="match status" value="1"/>
</dbReference>
<dbReference type="InterPro" id="IPR006102">
    <property type="entry name" value="Ig-like_GH2"/>
</dbReference>
<dbReference type="InterPro" id="IPR013783">
    <property type="entry name" value="Ig-like_fold"/>
</dbReference>
<dbReference type="EMBL" id="JACJMO010000005">
    <property type="protein sequence ID" value="MBM6857161.1"/>
    <property type="molecule type" value="Genomic_DNA"/>
</dbReference>
<dbReference type="InterPro" id="IPR040605">
    <property type="entry name" value="Glyco_hydro2_dom5"/>
</dbReference>
<dbReference type="Proteomes" id="UP000698924">
    <property type="component" value="Unassembled WGS sequence"/>
</dbReference>
<evidence type="ECO:0000259" key="4">
    <source>
        <dbReference type="Pfam" id="PF00703"/>
    </source>
</evidence>
<dbReference type="Gene3D" id="2.60.120.260">
    <property type="entry name" value="Galactose-binding domain-like"/>
    <property type="match status" value="1"/>
</dbReference>
<dbReference type="PROSITE" id="PS51257">
    <property type="entry name" value="PROKAR_LIPOPROTEIN"/>
    <property type="match status" value="1"/>
</dbReference>
<evidence type="ECO:0000259" key="8">
    <source>
        <dbReference type="Pfam" id="PF18565"/>
    </source>
</evidence>
<evidence type="ECO:0000256" key="1">
    <source>
        <dbReference type="ARBA" id="ARBA00007401"/>
    </source>
</evidence>
<dbReference type="SUPFAM" id="SSF49785">
    <property type="entry name" value="Galactose-binding domain-like"/>
    <property type="match status" value="1"/>
</dbReference>
<dbReference type="GO" id="GO:0005975">
    <property type="term" value="P:carbohydrate metabolic process"/>
    <property type="evidence" value="ECO:0007669"/>
    <property type="project" value="InterPro"/>
</dbReference>
<dbReference type="InterPro" id="IPR051913">
    <property type="entry name" value="GH2_Domain-Containing"/>
</dbReference>
<feature type="domain" description="Glycosyl hydrolases family 2 sugar binding" evidence="6">
    <location>
        <begin position="77"/>
        <end position="182"/>
    </location>
</feature>
<dbReference type="SUPFAM" id="SSF51445">
    <property type="entry name" value="(Trans)glycosidases"/>
    <property type="match status" value="1"/>
</dbReference>
<dbReference type="PANTHER" id="PTHR42732:SF1">
    <property type="entry name" value="BETA-MANNOSIDASE"/>
    <property type="match status" value="1"/>
</dbReference>
<accession>A0AA41D8C4</accession>
<dbReference type="RefSeq" id="WP_204971431.1">
    <property type="nucleotide sequence ID" value="NZ_JAAZTS010000005.1"/>
</dbReference>
<organism evidence="9 10">
    <name type="scientific">Caecibacteroides pullorum</name>
    <dbReference type="NCBI Taxonomy" id="2725562"/>
    <lineage>
        <taxon>Bacteria</taxon>
        <taxon>Pseudomonadati</taxon>
        <taxon>Bacteroidota</taxon>
        <taxon>Bacteroidia</taxon>
        <taxon>Bacteroidales</taxon>
        <taxon>Bacteroidaceae</taxon>
        <taxon>Caecibacteroides</taxon>
    </lineage>
</organism>
<keyword evidence="2 9" id="KW-0378">Hydrolase</keyword>
<evidence type="ECO:0000259" key="7">
    <source>
        <dbReference type="Pfam" id="PF16355"/>
    </source>
</evidence>
<dbReference type="Gene3D" id="3.20.20.80">
    <property type="entry name" value="Glycosidases"/>
    <property type="match status" value="1"/>
</dbReference>
<name>A0AA41D8C4_9BACT</name>
<reference evidence="9 10" key="1">
    <citation type="journal article" date="2021" name="Sci. Rep.">
        <title>The distribution of antibiotic resistance genes in chicken gut microbiota commensals.</title>
        <authorList>
            <person name="Juricova H."/>
            <person name="Matiasovicova J."/>
            <person name="Kubasova T."/>
            <person name="Cejkova D."/>
            <person name="Rychlik I."/>
        </authorList>
    </citation>
    <scope>NUCLEOTIDE SEQUENCE [LARGE SCALE GENOMIC DNA]</scope>
    <source>
        <strain evidence="9 10">An421</strain>
    </source>
</reference>
<dbReference type="GO" id="GO:0004553">
    <property type="term" value="F:hydrolase activity, hydrolyzing O-glycosyl compounds"/>
    <property type="evidence" value="ECO:0007669"/>
    <property type="project" value="InterPro"/>
</dbReference>